<name>A0A6C0DVU8_9ZZZZ</name>
<accession>A0A6C0DVU8</accession>
<sequence>MALRQPPILINPINRAKPRPPRDPHSTLRHRYNYGLMYKDIWEPDLFSQIYNAKHHMEYAEALDFIKTIMREFVEQREDGSRDRIMESIRIITFKTDLLADTFFVIDYGFLMNKFRLNNDGDLSRKASKIHALINDVLLPSYKAVICIQDVLNIMIKILLYARSRLEATIEEPVRSVLDIIIDEDLIEEIANEDDTRTFNEVWENDESAFSIPGDVTITPLMVIEYYVHKLNKLVAKLHYYKISINEIHINSINPGLMSLNNSLKLIYNYDPKWTIIVKDMKKTRSLTKKKSKRSTQRVGRSI</sequence>
<reference evidence="1" key="1">
    <citation type="journal article" date="2020" name="Nature">
        <title>Giant virus diversity and host interactions through global metagenomics.</title>
        <authorList>
            <person name="Schulz F."/>
            <person name="Roux S."/>
            <person name="Paez-Espino D."/>
            <person name="Jungbluth S."/>
            <person name="Walsh D.A."/>
            <person name="Denef V.J."/>
            <person name="McMahon K.D."/>
            <person name="Konstantinidis K.T."/>
            <person name="Eloe-Fadrosh E.A."/>
            <person name="Kyrpides N.C."/>
            <person name="Woyke T."/>
        </authorList>
    </citation>
    <scope>NUCLEOTIDE SEQUENCE</scope>
    <source>
        <strain evidence="1">GVMAG-M-3300023174-75</strain>
    </source>
</reference>
<organism evidence="1">
    <name type="scientific">viral metagenome</name>
    <dbReference type="NCBI Taxonomy" id="1070528"/>
    <lineage>
        <taxon>unclassified sequences</taxon>
        <taxon>metagenomes</taxon>
        <taxon>organismal metagenomes</taxon>
    </lineage>
</organism>
<dbReference type="EMBL" id="MN739685">
    <property type="protein sequence ID" value="QHT21076.1"/>
    <property type="molecule type" value="Genomic_DNA"/>
</dbReference>
<dbReference type="AlphaFoldDB" id="A0A6C0DVU8"/>
<protein>
    <submittedName>
        <fullName evidence="1">Uncharacterized protein</fullName>
    </submittedName>
</protein>
<evidence type="ECO:0000313" key="1">
    <source>
        <dbReference type="EMBL" id="QHT21076.1"/>
    </source>
</evidence>
<proteinExistence type="predicted"/>